<dbReference type="AlphaFoldDB" id="A0AA88IXH2"/>
<gene>
    <name evidence="1" type="ORF">TIFTF001_029070</name>
</gene>
<sequence>MTEFPVSDFCTKCVAHTRELFLGVFTVHREQFSQFTCVSELLVLQNQHQTSSQESISKNDPRG</sequence>
<keyword evidence="2" id="KW-1185">Reference proteome</keyword>
<reference evidence="1" key="1">
    <citation type="submission" date="2023-07" db="EMBL/GenBank/DDBJ databases">
        <title>draft genome sequence of fig (Ficus carica).</title>
        <authorList>
            <person name="Takahashi T."/>
            <person name="Nishimura K."/>
        </authorList>
    </citation>
    <scope>NUCLEOTIDE SEQUENCE</scope>
</reference>
<proteinExistence type="predicted"/>
<evidence type="ECO:0000313" key="2">
    <source>
        <dbReference type="Proteomes" id="UP001187192"/>
    </source>
</evidence>
<evidence type="ECO:0000313" key="1">
    <source>
        <dbReference type="EMBL" id="GMN59973.1"/>
    </source>
</evidence>
<dbReference type="Proteomes" id="UP001187192">
    <property type="component" value="Unassembled WGS sequence"/>
</dbReference>
<accession>A0AA88IXH2</accession>
<organism evidence="1 2">
    <name type="scientific">Ficus carica</name>
    <name type="common">Common fig</name>
    <dbReference type="NCBI Taxonomy" id="3494"/>
    <lineage>
        <taxon>Eukaryota</taxon>
        <taxon>Viridiplantae</taxon>
        <taxon>Streptophyta</taxon>
        <taxon>Embryophyta</taxon>
        <taxon>Tracheophyta</taxon>
        <taxon>Spermatophyta</taxon>
        <taxon>Magnoliopsida</taxon>
        <taxon>eudicotyledons</taxon>
        <taxon>Gunneridae</taxon>
        <taxon>Pentapetalae</taxon>
        <taxon>rosids</taxon>
        <taxon>fabids</taxon>
        <taxon>Rosales</taxon>
        <taxon>Moraceae</taxon>
        <taxon>Ficeae</taxon>
        <taxon>Ficus</taxon>
    </lineage>
</organism>
<protein>
    <submittedName>
        <fullName evidence="1">Uncharacterized protein</fullName>
    </submittedName>
</protein>
<dbReference type="EMBL" id="BTGU01000093">
    <property type="protein sequence ID" value="GMN59973.1"/>
    <property type="molecule type" value="Genomic_DNA"/>
</dbReference>
<name>A0AA88IXH2_FICCA</name>
<comment type="caution">
    <text evidence="1">The sequence shown here is derived from an EMBL/GenBank/DDBJ whole genome shotgun (WGS) entry which is preliminary data.</text>
</comment>